<comment type="caution">
    <text evidence="3">Lacks conserved residue(s) required for the propagation of feature annotation.</text>
</comment>
<evidence type="ECO:0000256" key="2">
    <source>
        <dbReference type="ARBA" id="ARBA00025529"/>
    </source>
</evidence>
<name>A0A2L2Y0F2_PARTP</name>
<keyword evidence="3 4" id="KW-0862">Zinc</keyword>
<sequence>MKIYVFLGFLSLAWGRRRNPMENPDLFQGDIAGIESIFDRNGVPLKIMQWPQGIIPFKIDPGLNHERILILQSMKNIESKTCITFVERTTQSDYIRIFPGEGCYSYWGRVGGEQPVSLGDGCEYMGTIIHELNHAIGFDHEQNRSDRDDYLIIFWDNILKGFEDQFDKLQPNQERIINKFDYDSIMLYGETAFSKDDYSKTMIAKQKGVRLVEPFNKKRLSDSDIHRINVLYDCPNK</sequence>
<protein>
    <recommendedName>
        <fullName evidence="4">Metalloendopeptidase</fullName>
        <ecNumber evidence="4">3.4.24.-</ecNumber>
    </recommendedName>
</protein>
<evidence type="ECO:0000256" key="1">
    <source>
        <dbReference type="ARBA" id="ARBA00011245"/>
    </source>
</evidence>
<feature type="domain" description="Peptidase M12A" evidence="6">
    <location>
        <begin position="41"/>
        <end position="235"/>
    </location>
</feature>
<dbReference type="InterPro" id="IPR006026">
    <property type="entry name" value="Peptidase_Metallo"/>
</dbReference>
<feature type="binding site" evidence="3">
    <location>
        <position position="140"/>
    </location>
    <ligand>
        <name>Zn(2+)</name>
        <dbReference type="ChEBI" id="CHEBI:29105"/>
        <note>catalytic</note>
    </ligand>
</feature>
<dbReference type="InterPro" id="IPR001506">
    <property type="entry name" value="Peptidase_M12A"/>
</dbReference>
<dbReference type="GO" id="GO:0008270">
    <property type="term" value="F:zinc ion binding"/>
    <property type="evidence" value="ECO:0007669"/>
    <property type="project" value="UniProtKB-UniRule"/>
</dbReference>
<dbReference type="EMBL" id="IAAA01008682">
    <property type="protein sequence ID" value="LAA00585.1"/>
    <property type="molecule type" value="mRNA"/>
</dbReference>
<dbReference type="PANTHER" id="PTHR10127:SF883">
    <property type="entry name" value="ZINC METALLOPROTEINASE NAS-8"/>
    <property type="match status" value="1"/>
</dbReference>
<dbReference type="OrthoDB" id="291007at2759"/>
<feature type="binding site" evidence="3">
    <location>
        <position position="134"/>
    </location>
    <ligand>
        <name>Zn(2+)</name>
        <dbReference type="ChEBI" id="CHEBI:29105"/>
        <note>catalytic</note>
    </ligand>
</feature>
<dbReference type="PROSITE" id="PS51864">
    <property type="entry name" value="ASTACIN"/>
    <property type="match status" value="1"/>
</dbReference>
<evidence type="ECO:0000256" key="4">
    <source>
        <dbReference type="RuleBase" id="RU361183"/>
    </source>
</evidence>
<keyword evidence="3 4" id="KW-0482">Metalloprotease</keyword>
<evidence type="ECO:0000256" key="3">
    <source>
        <dbReference type="PROSITE-ProRule" id="PRU01211"/>
    </source>
</evidence>
<feature type="binding site" evidence="3">
    <location>
        <position position="130"/>
    </location>
    <ligand>
        <name>Zn(2+)</name>
        <dbReference type="ChEBI" id="CHEBI:29105"/>
        <note>catalytic</note>
    </ligand>
</feature>
<dbReference type="GO" id="GO:0006508">
    <property type="term" value="P:proteolysis"/>
    <property type="evidence" value="ECO:0007669"/>
    <property type="project" value="UniProtKB-KW"/>
</dbReference>
<comment type="cofactor">
    <cofactor evidence="3 4">
        <name>Zn(2+)</name>
        <dbReference type="ChEBI" id="CHEBI:29105"/>
    </cofactor>
    <text evidence="3 4">Binds 1 zinc ion per subunit.</text>
</comment>
<accession>A0A2L2Y0F2</accession>
<keyword evidence="3 4" id="KW-0378">Hydrolase</keyword>
<dbReference type="InterPro" id="IPR024079">
    <property type="entry name" value="MetalloPept_cat_dom_sf"/>
</dbReference>
<dbReference type="PRINTS" id="PR00480">
    <property type="entry name" value="ASTACIN"/>
</dbReference>
<proteinExistence type="evidence at transcript level"/>
<dbReference type="Pfam" id="PF01400">
    <property type="entry name" value="Astacin"/>
    <property type="match status" value="1"/>
</dbReference>
<keyword evidence="3 4" id="KW-0479">Metal-binding</keyword>
<comment type="function">
    <text evidence="2">Zinc metalloprotease. Provoques deadhesion of endothelial cells from cell cultures, and also degradation of fibronectin, fibrinogen and gelatin in vitro. Its role in the venom is not fully understood but it might act as a spreading factor that facilitates diffusion of other venom toxins. Alternatively, it might be involved in the proteolytic processing of other venom toxins or it might play a role in extra-oral digestion of prey.</text>
</comment>
<dbReference type="SMART" id="SM00235">
    <property type="entry name" value="ZnMc"/>
    <property type="match status" value="1"/>
</dbReference>
<keyword evidence="3 4" id="KW-0645">Protease</keyword>
<feature type="signal peptide" evidence="5">
    <location>
        <begin position="1"/>
        <end position="15"/>
    </location>
</feature>
<evidence type="ECO:0000259" key="6">
    <source>
        <dbReference type="PROSITE" id="PS51864"/>
    </source>
</evidence>
<dbReference type="PANTHER" id="PTHR10127">
    <property type="entry name" value="DISCOIDIN, CUB, EGF, LAMININ , AND ZINC METALLOPROTEASE DOMAIN CONTAINING"/>
    <property type="match status" value="1"/>
</dbReference>
<dbReference type="AlphaFoldDB" id="A0A2L2Y0F2"/>
<organism evidence="7">
    <name type="scientific">Parasteatoda tepidariorum</name>
    <name type="common">Common house spider</name>
    <name type="synonym">Achaearanea tepidariorum</name>
    <dbReference type="NCBI Taxonomy" id="114398"/>
    <lineage>
        <taxon>Eukaryota</taxon>
        <taxon>Metazoa</taxon>
        <taxon>Ecdysozoa</taxon>
        <taxon>Arthropoda</taxon>
        <taxon>Chelicerata</taxon>
        <taxon>Arachnida</taxon>
        <taxon>Araneae</taxon>
        <taxon>Araneomorphae</taxon>
        <taxon>Entelegynae</taxon>
        <taxon>Araneoidea</taxon>
        <taxon>Theridiidae</taxon>
        <taxon>Parasteatoda</taxon>
    </lineage>
</organism>
<feature type="active site" evidence="3">
    <location>
        <position position="131"/>
    </location>
</feature>
<dbReference type="SUPFAM" id="SSF55486">
    <property type="entry name" value="Metalloproteases ('zincins'), catalytic domain"/>
    <property type="match status" value="1"/>
</dbReference>
<dbReference type="EC" id="3.4.24.-" evidence="4"/>
<evidence type="ECO:0000313" key="7">
    <source>
        <dbReference type="EMBL" id="LAA00585.1"/>
    </source>
</evidence>
<dbReference type="CDD" id="cd04280">
    <property type="entry name" value="ZnMc_astacin_like"/>
    <property type="match status" value="1"/>
</dbReference>
<reference evidence="7" key="1">
    <citation type="journal article" date="2016" name="Mol. Ecol. Resour.">
        <title>Evaluation of the impact of RNA preservation methods of spiders for de novo transcriptome assembly.</title>
        <authorList>
            <person name="Kono N."/>
            <person name="Nakamura H."/>
            <person name="Ito Y."/>
            <person name="Tomita M."/>
            <person name="Arakawa K."/>
        </authorList>
    </citation>
    <scope>NUCLEOTIDE SEQUENCE</scope>
    <source>
        <tissue evidence="7">Whole body</tissue>
    </source>
</reference>
<dbReference type="InterPro" id="IPR034035">
    <property type="entry name" value="Astacin-like_dom"/>
</dbReference>
<dbReference type="Gene3D" id="3.40.390.10">
    <property type="entry name" value="Collagenase (Catalytic Domain)"/>
    <property type="match status" value="1"/>
</dbReference>
<keyword evidence="5" id="KW-0732">Signal</keyword>
<comment type="subunit">
    <text evidence="1">Monomer.</text>
</comment>
<dbReference type="GO" id="GO:0004222">
    <property type="term" value="F:metalloendopeptidase activity"/>
    <property type="evidence" value="ECO:0007669"/>
    <property type="project" value="UniProtKB-UniRule"/>
</dbReference>
<feature type="chain" id="PRO_5014772712" description="Metalloendopeptidase" evidence="5">
    <location>
        <begin position="16"/>
        <end position="237"/>
    </location>
</feature>
<evidence type="ECO:0000256" key="5">
    <source>
        <dbReference type="SAM" id="SignalP"/>
    </source>
</evidence>